<dbReference type="InterPro" id="IPR000897">
    <property type="entry name" value="SRP54_GTPase_dom"/>
</dbReference>
<name>A0A345X0B9_ECOLX</name>
<dbReference type="GO" id="GO:0005525">
    <property type="term" value="F:GTP binding"/>
    <property type="evidence" value="ECO:0007669"/>
    <property type="project" value="UniProtKB-KW"/>
</dbReference>
<evidence type="ECO:0000259" key="3">
    <source>
        <dbReference type="PROSITE" id="PS00300"/>
    </source>
</evidence>
<evidence type="ECO:0000256" key="2">
    <source>
        <dbReference type="ARBA" id="ARBA00023134"/>
    </source>
</evidence>
<dbReference type="GO" id="GO:0006614">
    <property type="term" value="P:SRP-dependent cotranslational protein targeting to membrane"/>
    <property type="evidence" value="ECO:0007669"/>
    <property type="project" value="InterPro"/>
</dbReference>
<keyword evidence="2" id="KW-0342">GTP-binding</keyword>
<dbReference type="AlphaFoldDB" id="A0A345X0B9"/>
<evidence type="ECO:0000313" key="4">
    <source>
        <dbReference type="EMBL" id="AXJ99921.1"/>
    </source>
</evidence>
<protein>
    <recommendedName>
        <fullName evidence="3">SRP54-type proteins GTP-binding domain-containing protein</fullName>
    </recommendedName>
</protein>
<keyword evidence="1" id="KW-0547">Nucleotide-binding</keyword>
<dbReference type="EMBL" id="MG491669">
    <property type="protein sequence ID" value="AXJ99921.1"/>
    <property type="molecule type" value="Genomic_DNA"/>
</dbReference>
<dbReference type="PROSITE" id="PS00300">
    <property type="entry name" value="SRP54"/>
    <property type="match status" value="1"/>
</dbReference>
<sequence>MLSQQMPSPYKHNSLLHSIHQFSEKLALDIVAIQRHFYLKDISWFPRGSATLNAKLSFVVRALPILLAGLGENAKTLQIKGLDAFADKLFWANAECILINDPRCGVTVTLHLAKIISFHFMDSRLVGPITFQAGNLMANLYGLYSVSPEFALECHSVLQSIAKKHPSLDASRSIASRVSRCIEKLATSDRLRELLLKHGLKGVVGHAELFNEACLSIVDNHERLSFGVLIREALPDVFGINNFTSNKEKTLIINKSGWDVDITGVAVLSPTLEVEVISYLDSLCIKKPDNDRDNVPTKIQELRKLSSFLVDLKCGLSQSQINEIKQHGVSAFVNDSVLMRKIMSFRDQASEQKKQKKSTFQNAGTRDRNFKAVTALIDVLKYVTKNENIVKMMLPEFLVFDHTGRVGKHQFMSIESICFSFPQLANDLREIHAISTVNIKLDQVQNISIRGYFRSFISAFNYIKDELNENEIKQLSIHGLAALNENHHSILKRIRKKIRDLTNSNKLEVSSAQMLQIAIDWMLLKKGLAVIKAYPISTTRRDKHKKEDNQKKAYSVEQVHELAFYIDVCLKKSVLTQLQTLCLILARVLLKTGWNITPVMELETDDLMQMDSPIAGASTYFIRLFKRRASYKTQFHKFVLDGQDIGLDEMVSGKQVANALKDLLYLRDNLTYGLRSKLNSDHPFKKRIAIYKINNEVCCLTAESFTNNLNSILQNVGCSVRFTQRRIRKGGMNYVYRQVEKDFNKYKIAGNHSFSVFYENYLEVDTTKAEQTLGRALEIMGDYFHGRPITGDITIVTEMPSNWQKTPNGECASQGYDAEADAYNKQHYKVHKEQAISNPRCAEFNACLWCRHYRTIADAEHVWKLLSYRDFVIADMEASIVDYERMEMQQQYIEILSERVNDIVNALADIDPNAVIQGQNIVKTRGIHPFWQFANSTGKTF</sequence>
<proteinExistence type="predicted"/>
<feature type="domain" description="SRP54-type proteins GTP-binding" evidence="3">
    <location>
        <begin position="64"/>
        <end position="77"/>
    </location>
</feature>
<reference evidence="4" key="1">
    <citation type="submission" date="2017-11" db="EMBL/GenBank/DDBJ databases">
        <title>New MCR-3 variant found in Brazil with an unknown mechanism of acquisition.</title>
        <authorList>
            <person name="Kieffer N."/>
            <person name="Nordmann P."/>
            <person name="Poirel L."/>
        </authorList>
    </citation>
    <scope>NUCLEOTIDE SEQUENCE</scope>
    <source>
        <strain evidence="4">I112</strain>
    </source>
</reference>
<evidence type="ECO:0000256" key="1">
    <source>
        <dbReference type="ARBA" id="ARBA00022741"/>
    </source>
</evidence>
<organism evidence="4">
    <name type="scientific">Escherichia coli</name>
    <dbReference type="NCBI Taxonomy" id="562"/>
    <lineage>
        <taxon>Bacteria</taxon>
        <taxon>Pseudomonadati</taxon>
        <taxon>Pseudomonadota</taxon>
        <taxon>Gammaproteobacteria</taxon>
        <taxon>Enterobacterales</taxon>
        <taxon>Enterobacteriaceae</taxon>
        <taxon>Escherichia</taxon>
    </lineage>
</organism>
<accession>A0A345X0B9</accession>